<dbReference type="RefSeq" id="WP_116174785.1">
    <property type="nucleotide sequence ID" value="NZ_QUNO01000004.1"/>
</dbReference>
<proteinExistence type="inferred from homology"/>
<protein>
    <submittedName>
        <fullName evidence="12">Uncharacterized membrane protein YjjP (DUF1212 family)</fullName>
    </submittedName>
</protein>
<comment type="subcellular location">
    <subcellularLocation>
        <location evidence="1">Cell membrane</location>
        <topology evidence="1">Multi-pass membrane protein</topology>
    </subcellularLocation>
</comment>
<dbReference type="InterPro" id="IPR024528">
    <property type="entry name" value="ThrE_2"/>
</dbReference>
<keyword evidence="5 9" id="KW-1133">Transmembrane helix</keyword>
<feature type="region of interest" description="Disordered" evidence="8">
    <location>
        <begin position="1"/>
        <end position="38"/>
    </location>
</feature>
<dbReference type="OrthoDB" id="9763957at2"/>
<dbReference type="PANTHER" id="PTHR34390">
    <property type="entry name" value="UPF0442 PROTEIN YJJB-RELATED"/>
    <property type="match status" value="1"/>
</dbReference>
<evidence type="ECO:0000256" key="5">
    <source>
        <dbReference type="ARBA" id="ARBA00022989"/>
    </source>
</evidence>
<dbReference type="Pfam" id="PF06738">
    <property type="entry name" value="ThrE"/>
    <property type="match status" value="1"/>
</dbReference>
<name>A0A3E0HVI2_9PSEU</name>
<dbReference type="PANTHER" id="PTHR34390:SF1">
    <property type="entry name" value="SUCCINATE TRANSPORTER SUBUNIT YJJB-RELATED"/>
    <property type="match status" value="1"/>
</dbReference>
<evidence type="ECO:0000259" key="11">
    <source>
        <dbReference type="Pfam" id="PF12821"/>
    </source>
</evidence>
<dbReference type="GO" id="GO:0022857">
    <property type="term" value="F:transmembrane transporter activity"/>
    <property type="evidence" value="ECO:0007669"/>
    <property type="project" value="InterPro"/>
</dbReference>
<evidence type="ECO:0000256" key="3">
    <source>
        <dbReference type="ARBA" id="ARBA00022519"/>
    </source>
</evidence>
<evidence type="ECO:0000256" key="8">
    <source>
        <dbReference type="SAM" id="MobiDB-lite"/>
    </source>
</evidence>
<evidence type="ECO:0000256" key="9">
    <source>
        <dbReference type="SAM" id="Phobius"/>
    </source>
</evidence>
<comment type="caution">
    <text evidence="12">The sequence shown here is derived from an EMBL/GenBank/DDBJ whole genome shotgun (WGS) entry which is preliminary data.</text>
</comment>
<keyword evidence="4 9" id="KW-0812">Transmembrane</keyword>
<keyword evidence="6 9" id="KW-0472">Membrane</keyword>
<sequence>MGNVRHTRGVRASLWRRRRTPVPSPSRPPTEVGPELPPDSTVNLVLDLALRIGEVQLASGAAAADVASTLVQVTAAYGLPRCEVDVTFISISVCCHRGTAASPVMSMRVVRSRGLDYTRLAGLEALVRRVIAGTASAEEASAELDEISTAKHPYPRWLATVAWAAMAGSVALLLGGGPVMALVAAAVTAVVDRVGRLLNRRNLPFFFQQVAGGALGAGGALVATATGLVPPNQLSLVVAAGIVVLLSGLSVVSSVQDAINGYNVTASGRTMETLLMSVGLITGVAFALRIGVKLGVGSTLAPVSPLSFGTVPIQIVTGAAAAVFFALASYAQPRALLVAGLSSALGVGVYSTLQAAGADVLTGSALAAVLIGFCGQLLSRRLKVPPLVVAISGLTPLLPGLTTYRGLYQLTVQGDMAGLSTLVLAMGIGLALAAGMVLGEFLAHPVRARLGRLERRLRGPG</sequence>
<dbReference type="AlphaFoldDB" id="A0A3E0HVI2"/>
<accession>A0A3E0HVI2</accession>
<feature type="transmembrane region" description="Helical" evidence="9">
    <location>
        <begin position="273"/>
        <end position="291"/>
    </location>
</feature>
<feature type="domain" description="Threonine/serine exporter-like N-terminal" evidence="10">
    <location>
        <begin position="47"/>
        <end position="290"/>
    </location>
</feature>
<feature type="domain" description="Threonine/Serine exporter ThrE" evidence="11">
    <location>
        <begin position="315"/>
        <end position="440"/>
    </location>
</feature>
<feature type="transmembrane region" description="Helical" evidence="9">
    <location>
        <begin position="335"/>
        <end position="354"/>
    </location>
</feature>
<gene>
    <name evidence="12" type="ORF">BCF44_104566</name>
</gene>
<dbReference type="EMBL" id="QUNO01000004">
    <property type="protein sequence ID" value="REH50290.1"/>
    <property type="molecule type" value="Genomic_DNA"/>
</dbReference>
<feature type="transmembrane region" description="Helical" evidence="9">
    <location>
        <begin position="161"/>
        <end position="191"/>
    </location>
</feature>
<keyword evidence="2" id="KW-1003">Cell membrane</keyword>
<evidence type="ECO:0000256" key="7">
    <source>
        <dbReference type="ARBA" id="ARBA00034125"/>
    </source>
</evidence>
<evidence type="ECO:0000259" key="10">
    <source>
        <dbReference type="Pfam" id="PF06738"/>
    </source>
</evidence>
<comment type="similarity">
    <text evidence="7">Belongs to the ThrE exporter (TC 2.A.79) family.</text>
</comment>
<feature type="compositionally biased region" description="Basic residues" evidence="8">
    <location>
        <begin position="1"/>
        <end position="20"/>
    </location>
</feature>
<feature type="transmembrane region" description="Helical" evidence="9">
    <location>
        <begin position="203"/>
        <end position="228"/>
    </location>
</feature>
<dbReference type="Proteomes" id="UP000256269">
    <property type="component" value="Unassembled WGS sequence"/>
</dbReference>
<feature type="transmembrane region" description="Helical" evidence="9">
    <location>
        <begin position="234"/>
        <end position="252"/>
    </location>
</feature>
<evidence type="ECO:0000256" key="6">
    <source>
        <dbReference type="ARBA" id="ARBA00023136"/>
    </source>
</evidence>
<evidence type="ECO:0000313" key="12">
    <source>
        <dbReference type="EMBL" id="REH50290.1"/>
    </source>
</evidence>
<dbReference type="InterPro" id="IPR050539">
    <property type="entry name" value="ThrE_Dicarb/AminoAcid_Exp"/>
</dbReference>
<keyword evidence="3" id="KW-0997">Cell inner membrane</keyword>
<dbReference type="GO" id="GO:0005886">
    <property type="term" value="C:plasma membrane"/>
    <property type="evidence" value="ECO:0007669"/>
    <property type="project" value="UniProtKB-SubCell"/>
</dbReference>
<organism evidence="12 13">
    <name type="scientific">Kutzneria buriramensis</name>
    <dbReference type="NCBI Taxonomy" id="1045776"/>
    <lineage>
        <taxon>Bacteria</taxon>
        <taxon>Bacillati</taxon>
        <taxon>Actinomycetota</taxon>
        <taxon>Actinomycetes</taxon>
        <taxon>Pseudonocardiales</taxon>
        <taxon>Pseudonocardiaceae</taxon>
        <taxon>Kutzneria</taxon>
    </lineage>
</organism>
<evidence type="ECO:0000256" key="1">
    <source>
        <dbReference type="ARBA" id="ARBA00004651"/>
    </source>
</evidence>
<feature type="transmembrane region" description="Helical" evidence="9">
    <location>
        <begin position="311"/>
        <end position="328"/>
    </location>
</feature>
<dbReference type="Pfam" id="PF12821">
    <property type="entry name" value="ThrE_2"/>
    <property type="match status" value="1"/>
</dbReference>
<reference evidence="12 13" key="1">
    <citation type="submission" date="2018-08" db="EMBL/GenBank/DDBJ databases">
        <title>Genomic Encyclopedia of Archaeal and Bacterial Type Strains, Phase II (KMG-II): from individual species to whole genera.</title>
        <authorList>
            <person name="Goeker M."/>
        </authorList>
    </citation>
    <scope>NUCLEOTIDE SEQUENCE [LARGE SCALE GENOMIC DNA]</scope>
    <source>
        <strain evidence="12 13">DSM 45791</strain>
    </source>
</reference>
<feature type="transmembrane region" description="Helical" evidence="9">
    <location>
        <begin position="387"/>
        <end position="407"/>
    </location>
</feature>
<keyword evidence="13" id="KW-1185">Reference proteome</keyword>
<feature type="transmembrane region" description="Helical" evidence="9">
    <location>
        <begin position="419"/>
        <end position="443"/>
    </location>
</feature>
<dbReference type="GO" id="GO:0015744">
    <property type="term" value="P:succinate transport"/>
    <property type="evidence" value="ECO:0007669"/>
    <property type="project" value="TreeGrafter"/>
</dbReference>
<evidence type="ECO:0000256" key="2">
    <source>
        <dbReference type="ARBA" id="ARBA00022475"/>
    </source>
</evidence>
<evidence type="ECO:0000313" key="13">
    <source>
        <dbReference type="Proteomes" id="UP000256269"/>
    </source>
</evidence>
<dbReference type="InterPro" id="IPR010619">
    <property type="entry name" value="ThrE-like_N"/>
</dbReference>
<evidence type="ECO:0000256" key="4">
    <source>
        <dbReference type="ARBA" id="ARBA00022692"/>
    </source>
</evidence>
<feature type="transmembrane region" description="Helical" evidence="9">
    <location>
        <begin position="360"/>
        <end position="378"/>
    </location>
</feature>